<protein>
    <submittedName>
        <fullName evidence="2">Uncharacterized protein</fullName>
    </submittedName>
</protein>
<evidence type="ECO:0000313" key="2">
    <source>
        <dbReference type="EMBL" id="KAJ7412850.1"/>
    </source>
</evidence>
<evidence type="ECO:0000313" key="3">
    <source>
        <dbReference type="Proteomes" id="UP001145742"/>
    </source>
</evidence>
<dbReference type="EMBL" id="WHWB01034195">
    <property type="protein sequence ID" value="KAJ7412850.1"/>
    <property type="molecule type" value="Genomic_DNA"/>
</dbReference>
<comment type="caution">
    <text evidence="2">The sequence shown here is derived from an EMBL/GenBank/DDBJ whole genome shotgun (WGS) entry which is preliminary data.</text>
</comment>
<accession>A0ABQ9D0G2</accession>
<evidence type="ECO:0000256" key="1">
    <source>
        <dbReference type="SAM" id="MobiDB-lite"/>
    </source>
</evidence>
<dbReference type="Proteomes" id="UP001145742">
    <property type="component" value="Unassembled WGS sequence"/>
</dbReference>
<feature type="region of interest" description="Disordered" evidence="1">
    <location>
        <begin position="1"/>
        <end position="22"/>
    </location>
</feature>
<proteinExistence type="predicted"/>
<organism evidence="2 3">
    <name type="scientific">Willisornis vidua</name>
    <name type="common">Xingu scale-backed antbird</name>
    <dbReference type="NCBI Taxonomy" id="1566151"/>
    <lineage>
        <taxon>Eukaryota</taxon>
        <taxon>Metazoa</taxon>
        <taxon>Chordata</taxon>
        <taxon>Craniata</taxon>
        <taxon>Vertebrata</taxon>
        <taxon>Euteleostomi</taxon>
        <taxon>Archelosauria</taxon>
        <taxon>Archosauria</taxon>
        <taxon>Dinosauria</taxon>
        <taxon>Saurischia</taxon>
        <taxon>Theropoda</taxon>
        <taxon>Coelurosauria</taxon>
        <taxon>Aves</taxon>
        <taxon>Neognathae</taxon>
        <taxon>Neoaves</taxon>
        <taxon>Telluraves</taxon>
        <taxon>Australaves</taxon>
        <taxon>Passeriformes</taxon>
        <taxon>Thamnophilidae</taxon>
        <taxon>Willisornis</taxon>
    </lineage>
</organism>
<name>A0ABQ9D0G2_9PASS</name>
<gene>
    <name evidence="2" type="ORF">WISP_94163</name>
</gene>
<keyword evidence="3" id="KW-1185">Reference proteome</keyword>
<sequence>MLLWRGSGAASTLEASPGREATVQDQMANKNQWLVQRYPSDHDESRNRLEQPVPAHAGGFHGELSCSKDFMLEQGKDLSPRAASETTCDELTIAPISCVLLEGRRQSLERRMRSLTAIIFWKATVQCHVMCMNIYQFKHTLLCILANTIWNAIGRCSWRHIGEKIPTVNFSFFKEFYKLSAGPQHMKEVDQVQRRVMKMIRRLEHLSCEDRLGELDLFSLEKRCSRKLLAAYLKETFEKAEEGLFERACSDRRREQQPMLRQGVSPGLGSSKIMSGKEAVEVSQALFGGMFINSSDGKREDGVRKNFEVTMKISHFFFGISKENAFKLDELPYYKKSVHRRTVYLMDPDDFITICITIKDFDKELYLLYVQE</sequence>
<reference evidence="2" key="1">
    <citation type="submission" date="2019-10" db="EMBL/GenBank/DDBJ databases">
        <authorList>
            <person name="Soares A.E.R."/>
            <person name="Aleixo A."/>
            <person name="Schneider P."/>
            <person name="Miyaki C.Y."/>
            <person name="Schneider M.P."/>
            <person name="Mello C."/>
            <person name="Vasconcelos A.T.R."/>
        </authorList>
    </citation>
    <scope>NUCLEOTIDE SEQUENCE</scope>
    <source>
        <tissue evidence="2">Muscle</tissue>
    </source>
</reference>